<keyword evidence="1" id="KW-1133">Transmembrane helix</keyword>
<keyword evidence="6" id="KW-1185">Reference proteome</keyword>
<dbReference type="SUPFAM" id="SSF50346">
    <property type="entry name" value="PRC-barrel domain"/>
    <property type="match status" value="1"/>
</dbReference>
<feature type="transmembrane region" description="Helical" evidence="1">
    <location>
        <begin position="12"/>
        <end position="30"/>
    </location>
</feature>
<reference evidence="5 6" key="1">
    <citation type="submission" date="2021-07" db="EMBL/GenBank/DDBJ databases">
        <title>Karlodiniumbacter phycospheric gen. nov., sp. nov., a phycosphere bacterium isolated from karlodinium veneficum.</title>
        <authorList>
            <person name="Peng Y."/>
            <person name="Jiang L."/>
            <person name="Lee J."/>
        </authorList>
    </citation>
    <scope>NUCLEOTIDE SEQUENCE</scope>
    <source>
        <strain evidence="5 6">N5</strain>
    </source>
</reference>
<dbReference type="Pfam" id="PF05239">
    <property type="entry name" value="PRC"/>
    <property type="match status" value="1"/>
</dbReference>
<name>A0A975TTC6_9RHOB</name>
<evidence type="ECO:0000313" key="4">
    <source>
        <dbReference type="EMBL" id="MBY4894226.1"/>
    </source>
</evidence>
<dbReference type="EMBL" id="JAIMBW010000001">
    <property type="protein sequence ID" value="MBY4894226.1"/>
    <property type="molecule type" value="Genomic_DNA"/>
</dbReference>
<dbReference type="InterPro" id="IPR037097">
    <property type="entry name" value="Photo_RC_H_N_sf"/>
</dbReference>
<feature type="domain" description="Photosynthetic reaction centre H subunit N-terminal" evidence="2">
    <location>
        <begin position="4"/>
        <end position="140"/>
    </location>
</feature>
<dbReference type="GO" id="GO:0030077">
    <property type="term" value="C:plasma membrane light-harvesting complex"/>
    <property type="evidence" value="ECO:0007669"/>
    <property type="project" value="InterPro"/>
</dbReference>
<accession>A0A975TTC6</accession>
<protein>
    <submittedName>
        <fullName evidence="5">Photosynthetic reaction center subunit H</fullName>
    </submittedName>
</protein>
<evidence type="ECO:0000256" key="1">
    <source>
        <dbReference type="SAM" id="Phobius"/>
    </source>
</evidence>
<dbReference type="NCBIfam" id="TIGR01150">
    <property type="entry name" value="puhA"/>
    <property type="match status" value="1"/>
</dbReference>
<feature type="domain" description="PRC-barrel" evidence="3">
    <location>
        <begin position="146"/>
        <end position="206"/>
    </location>
</feature>
<evidence type="ECO:0000259" key="3">
    <source>
        <dbReference type="Pfam" id="PF05239"/>
    </source>
</evidence>
<keyword evidence="1" id="KW-0472">Membrane</keyword>
<dbReference type="SUPFAM" id="SSF81490">
    <property type="entry name" value="Photosystem II reaction centre subunit H, transmembrane region"/>
    <property type="match status" value="1"/>
</dbReference>
<evidence type="ECO:0000313" key="5">
    <source>
        <dbReference type="EMBL" id="QXL86905.1"/>
    </source>
</evidence>
<dbReference type="RefSeq" id="WP_257893822.1">
    <property type="nucleotide sequence ID" value="NZ_JAIMBW010000001.1"/>
</dbReference>
<dbReference type="InterPro" id="IPR014747">
    <property type="entry name" value="Bac_photo_RC_H_C"/>
</dbReference>
<dbReference type="InterPro" id="IPR015810">
    <property type="entry name" value="Photo_RC_H_N"/>
</dbReference>
<dbReference type="GO" id="GO:0019684">
    <property type="term" value="P:photosynthesis, light reaction"/>
    <property type="evidence" value="ECO:0007669"/>
    <property type="project" value="InterPro"/>
</dbReference>
<proteinExistence type="predicted"/>
<sequence>MENAFFGNFDLASLSIWLFWIFFALLIYYLQTENMREGYPLENDDGTAAPNQGPFPVPDPKTFLMPHGRADVTVPSAENEEAHYRHDLDDVMEAGAVSHGFPYDPKGDPMLAGIGSGAWTPRRDEPELDGHGHVKIEPMKKREDMHVSAGKNPLGMTVVAGDGEEVGTISDMWIDVPEQLVRYLEITLDADHGGGTRLVPIHFCQIWRRVTINAIHGKHFAGVPTTKSDAQITKLEEEKISAYYGAGILYADDKRAEPLL</sequence>
<keyword evidence="1" id="KW-0812">Transmembrane</keyword>
<dbReference type="Pfam" id="PF03967">
    <property type="entry name" value="PRCH"/>
    <property type="match status" value="1"/>
</dbReference>
<organism evidence="5">
    <name type="scientific">Gymnodinialimonas phycosphaerae</name>
    <dbReference type="NCBI Taxonomy" id="2841589"/>
    <lineage>
        <taxon>Bacteria</taxon>
        <taxon>Pseudomonadati</taxon>
        <taxon>Pseudomonadota</taxon>
        <taxon>Alphaproteobacteria</taxon>
        <taxon>Rhodobacterales</taxon>
        <taxon>Paracoccaceae</taxon>
        <taxon>Gymnodinialimonas</taxon>
    </lineage>
</organism>
<dbReference type="Gene3D" id="4.10.540.10">
    <property type="entry name" value="Photosynthetic reaction centre, H subunit, N-terminal domain"/>
    <property type="match status" value="1"/>
</dbReference>
<evidence type="ECO:0000313" key="6">
    <source>
        <dbReference type="Proteomes" id="UP000693972"/>
    </source>
</evidence>
<dbReference type="Proteomes" id="UP000693972">
    <property type="component" value="Unassembled WGS sequence"/>
</dbReference>
<evidence type="ECO:0000259" key="2">
    <source>
        <dbReference type="Pfam" id="PF03967"/>
    </source>
</evidence>
<gene>
    <name evidence="5" type="primary">puhA</name>
    <name evidence="4" type="ORF">KUL25_15830</name>
    <name evidence="5" type="ORF">KUL25_15835</name>
</gene>
<dbReference type="InterPro" id="IPR005652">
    <property type="entry name" value="Photo_RC_H"/>
</dbReference>
<dbReference type="AlphaFoldDB" id="A0A975TTC6"/>
<dbReference type="Gene3D" id="3.90.50.10">
    <property type="entry name" value="Photosynthetic Reaction Center, subunit H, domain 2"/>
    <property type="match status" value="1"/>
</dbReference>
<dbReference type="EMBL" id="CP078073">
    <property type="protein sequence ID" value="QXL86905.1"/>
    <property type="molecule type" value="Genomic_DNA"/>
</dbReference>
<dbReference type="InterPro" id="IPR011033">
    <property type="entry name" value="PRC_barrel-like_sf"/>
</dbReference>
<dbReference type="InterPro" id="IPR027275">
    <property type="entry name" value="PRC-brl_dom"/>
</dbReference>